<protein>
    <submittedName>
        <fullName evidence="2">HNH endonuclease</fullName>
    </submittedName>
</protein>
<dbReference type="Pfam" id="PF01844">
    <property type="entry name" value="HNH"/>
    <property type="match status" value="1"/>
</dbReference>
<dbReference type="GO" id="GO:0003676">
    <property type="term" value="F:nucleic acid binding"/>
    <property type="evidence" value="ECO:0007669"/>
    <property type="project" value="InterPro"/>
</dbReference>
<dbReference type="AlphaFoldDB" id="A0A4R4N5X9"/>
<evidence type="ECO:0000313" key="3">
    <source>
        <dbReference type="Proteomes" id="UP000295157"/>
    </source>
</evidence>
<sequence length="236" mass="26943">MHTRDPHGCCYLLYSAVVPESRPAIPRPMERKILIEAGHRCAIPTCRATPVEIAHIDPWAKVLEHRPENLIALCPTCHTRYDRHEIDRQSMLAYKRQLQQLQNDSGHPTQPLIKSPYMISTLVIVDEHGIQVPNPFKLSEGSHNFECMATYVDGSSASYDPYWTCPLLDRRGKFILWAVLGRQRRSSVAISASMKHERYTELACWVFPPDGSERPPFNPCSAIGFDYSYFDSPTDE</sequence>
<keyword evidence="2" id="KW-0540">Nuclease</keyword>
<dbReference type="InterPro" id="IPR003615">
    <property type="entry name" value="HNH_nuc"/>
</dbReference>
<evidence type="ECO:0000259" key="1">
    <source>
        <dbReference type="SMART" id="SM00507"/>
    </source>
</evidence>
<evidence type="ECO:0000313" key="2">
    <source>
        <dbReference type="EMBL" id="TDC03374.1"/>
    </source>
</evidence>
<keyword evidence="2" id="KW-0255">Endonuclease</keyword>
<dbReference type="GO" id="GO:0004519">
    <property type="term" value="F:endonuclease activity"/>
    <property type="evidence" value="ECO:0007669"/>
    <property type="project" value="UniProtKB-KW"/>
</dbReference>
<gene>
    <name evidence="2" type="ORF">E1267_26485</name>
</gene>
<dbReference type="OrthoDB" id="9802640at2"/>
<dbReference type="InterPro" id="IPR002711">
    <property type="entry name" value="HNH"/>
</dbReference>
<proteinExistence type="predicted"/>
<keyword evidence="2" id="KW-0378">Hydrolase</keyword>
<keyword evidence="3" id="KW-1185">Reference proteome</keyword>
<dbReference type="GO" id="GO:0008270">
    <property type="term" value="F:zinc ion binding"/>
    <property type="evidence" value="ECO:0007669"/>
    <property type="project" value="InterPro"/>
</dbReference>
<dbReference type="SMART" id="SM00507">
    <property type="entry name" value="HNHc"/>
    <property type="match status" value="1"/>
</dbReference>
<dbReference type="EMBL" id="SMJZ01000113">
    <property type="protein sequence ID" value="TDC03374.1"/>
    <property type="molecule type" value="Genomic_DNA"/>
</dbReference>
<accession>A0A4R4N5X9</accession>
<name>A0A4R4N5X9_9ACTN</name>
<organism evidence="2 3">
    <name type="scientific">Nonomuraea longispora</name>
    <dbReference type="NCBI Taxonomy" id="1848320"/>
    <lineage>
        <taxon>Bacteria</taxon>
        <taxon>Bacillati</taxon>
        <taxon>Actinomycetota</taxon>
        <taxon>Actinomycetes</taxon>
        <taxon>Streptosporangiales</taxon>
        <taxon>Streptosporangiaceae</taxon>
        <taxon>Nonomuraea</taxon>
    </lineage>
</organism>
<reference evidence="2 3" key="1">
    <citation type="submission" date="2019-02" db="EMBL/GenBank/DDBJ databases">
        <title>Draft genome sequences of novel Actinobacteria.</title>
        <authorList>
            <person name="Sahin N."/>
            <person name="Ay H."/>
            <person name="Saygin H."/>
        </authorList>
    </citation>
    <scope>NUCLEOTIDE SEQUENCE [LARGE SCALE GENOMIC DNA]</scope>
    <source>
        <strain evidence="2 3">KC201</strain>
    </source>
</reference>
<feature type="domain" description="HNH nuclease" evidence="1">
    <location>
        <begin position="29"/>
        <end position="79"/>
    </location>
</feature>
<dbReference type="Gene3D" id="1.10.30.50">
    <property type="match status" value="1"/>
</dbReference>
<comment type="caution">
    <text evidence="2">The sequence shown here is derived from an EMBL/GenBank/DDBJ whole genome shotgun (WGS) entry which is preliminary data.</text>
</comment>
<dbReference type="CDD" id="cd00085">
    <property type="entry name" value="HNHc"/>
    <property type="match status" value="1"/>
</dbReference>
<dbReference type="Proteomes" id="UP000295157">
    <property type="component" value="Unassembled WGS sequence"/>
</dbReference>